<dbReference type="RefSeq" id="XP_040629347.1">
    <property type="nucleotide sequence ID" value="XM_040775069.1"/>
</dbReference>
<gene>
    <name evidence="6" type="ORF">DACRYDRAFT_51919</name>
</gene>
<dbReference type="AlphaFoldDB" id="M5GDJ3"/>
<comment type="similarity">
    <text evidence="1">Belongs to the peptidase C15 family.</text>
</comment>
<evidence type="ECO:0000313" key="7">
    <source>
        <dbReference type="Proteomes" id="UP000030653"/>
    </source>
</evidence>
<evidence type="ECO:0000256" key="1">
    <source>
        <dbReference type="ARBA" id="ARBA00006641"/>
    </source>
</evidence>
<dbReference type="PANTHER" id="PTHR23402:SF1">
    <property type="entry name" value="PYROGLUTAMYL-PEPTIDASE I"/>
    <property type="match status" value="1"/>
</dbReference>
<dbReference type="OrthoDB" id="407146at2759"/>
<dbReference type="Gene3D" id="3.40.630.20">
    <property type="entry name" value="Peptidase C15, pyroglutamyl peptidase I-like"/>
    <property type="match status" value="1"/>
</dbReference>
<evidence type="ECO:0000256" key="4">
    <source>
        <dbReference type="ARBA" id="ARBA00022807"/>
    </source>
</evidence>
<dbReference type="InterPro" id="IPR036440">
    <property type="entry name" value="Peptidase_C15-like_sf"/>
</dbReference>
<keyword evidence="7" id="KW-1185">Reference proteome</keyword>
<dbReference type="PANTHER" id="PTHR23402">
    <property type="entry name" value="PROTEASE FAMILY C15 PYROGLUTAMYL-PEPTIDASE I-RELATED"/>
    <property type="match status" value="1"/>
</dbReference>
<feature type="region of interest" description="Disordered" evidence="5">
    <location>
        <begin position="75"/>
        <end position="103"/>
    </location>
</feature>
<evidence type="ECO:0000256" key="3">
    <source>
        <dbReference type="ARBA" id="ARBA00022801"/>
    </source>
</evidence>
<dbReference type="SUPFAM" id="SSF53182">
    <property type="entry name" value="Pyrrolidone carboxyl peptidase (pyroglutamate aminopeptidase)"/>
    <property type="match status" value="1"/>
</dbReference>
<organism evidence="6 7">
    <name type="scientific">Dacryopinax primogenitus (strain DJM 731)</name>
    <name type="common">Brown rot fungus</name>
    <dbReference type="NCBI Taxonomy" id="1858805"/>
    <lineage>
        <taxon>Eukaryota</taxon>
        <taxon>Fungi</taxon>
        <taxon>Dikarya</taxon>
        <taxon>Basidiomycota</taxon>
        <taxon>Agaricomycotina</taxon>
        <taxon>Dacrymycetes</taxon>
        <taxon>Dacrymycetales</taxon>
        <taxon>Dacrymycetaceae</taxon>
        <taxon>Dacryopinax</taxon>
    </lineage>
</organism>
<keyword evidence="3" id="KW-0378">Hydrolase</keyword>
<reference evidence="6 7" key="1">
    <citation type="journal article" date="2012" name="Science">
        <title>The Paleozoic origin of enzymatic lignin decomposition reconstructed from 31 fungal genomes.</title>
        <authorList>
            <person name="Floudas D."/>
            <person name="Binder M."/>
            <person name="Riley R."/>
            <person name="Barry K."/>
            <person name="Blanchette R.A."/>
            <person name="Henrissat B."/>
            <person name="Martinez A.T."/>
            <person name="Otillar R."/>
            <person name="Spatafora J.W."/>
            <person name="Yadav J.S."/>
            <person name="Aerts A."/>
            <person name="Benoit I."/>
            <person name="Boyd A."/>
            <person name="Carlson A."/>
            <person name="Copeland A."/>
            <person name="Coutinho P.M."/>
            <person name="de Vries R.P."/>
            <person name="Ferreira P."/>
            <person name="Findley K."/>
            <person name="Foster B."/>
            <person name="Gaskell J."/>
            <person name="Glotzer D."/>
            <person name="Gorecki P."/>
            <person name="Heitman J."/>
            <person name="Hesse C."/>
            <person name="Hori C."/>
            <person name="Igarashi K."/>
            <person name="Jurgens J.A."/>
            <person name="Kallen N."/>
            <person name="Kersten P."/>
            <person name="Kohler A."/>
            <person name="Kuees U."/>
            <person name="Kumar T.K.A."/>
            <person name="Kuo A."/>
            <person name="LaButti K."/>
            <person name="Larrondo L.F."/>
            <person name="Lindquist E."/>
            <person name="Ling A."/>
            <person name="Lombard V."/>
            <person name="Lucas S."/>
            <person name="Lundell T."/>
            <person name="Martin R."/>
            <person name="McLaughlin D.J."/>
            <person name="Morgenstern I."/>
            <person name="Morin E."/>
            <person name="Murat C."/>
            <person name="Nagy L.G."/>
            <person name="Nolan M."/>
            <person name="Ohm R.A."/>
            <person name="Patyshakuliyeva A."/>
            <person name="Rokas A."/>
            <person name="Ruiz-Duenas F.J."/>
            <person name="Sabat G."/>
            <person name="Salamov A."/>
            <person name="Samejima M."/>
            <person name="Schmutz J."/>
            <person name="Slot J.C."/>
            <person name="St John F."/>
            <person name="Stenlid J."/>
            <person name="Sun H."/>
            <person name="Sun S."/>
            <person name="Syed K."/>
            <person name="Tsang A."/>
            <person name="Wiebenga A."/>
            <person name="Young D."/>
            <person name="Pisabarro A."/>
            <person name="Eastwood D.C."/>
            <person name="Martin F."/>
            <person name="Cullen D."/>
            <person name="Grigoriev I.V."/>
            <person name="Hibbett D.S."/>
        </authorList>
    </citation>
    <scope>NUCLEOTIDE SEQUENCE [LARGE SCALE GENOMIC DNA]</scope>
    <source>
        <strain evidence="6 7">DJM-731 SS1</strain>
    </source>
</reference>
<dbReference type="EMBL" id="JH795862">
    <property type="protein sequence ID" value="EJU02453.1"/>
    <property type="molecule type" value="Genomic_DNA"/>
</dbReference>
<dbReference type="GO" id="GO:0006508">
    <property type="term" value="P:proteolysis"/>
    <property type="evidence" value="ECO:0007669"/>
    <property type="project" value="UniProtKB-KW"/>
</dbReference>
<keyword evidence="4" id="KW-0788">Thiol protease</keyword>
<name>M5GDJ3_DACPD</name>
<dbReference type="Proteomes" id="UP000030653">
    <property type="component" value="Unassembled WGS sequence"/>
</dbReference>
<dbReference type="GO" id="GO:0008234">
    <property type="term" value="F:cysteine-type peptidase activity"/>
    <property type="evidence" value="ECO:0007669"/>
    <property type="project" value="UniProtKB-KW"/>
</dbReference>
<proteinExistence type="inferred from homology"/>
<dbReference type="HOGENOM" id="CLU_043960_1_0_1"/>
<keyword evidence="2" id="KW-0645">Protease</keyword>
<protein>
    <submittedName>
        <fullName evidence="6">Peptidase C15 pyroglutamyl peptidase I-like protein</fullName>
    </submittedName>
</protein>
<evidence type="ECO:0000256" key="5">
    <source>
        <dbReference type="SAM" id="MobiDB-lite"/>
    </source>
</evidence>
<feature type="compositionally biased region" description="Pro residues" evidence="5">
    <location>
        <begin position="92"/>
        <end position="103"/>
    </location>
</feature>
<dbReference type="OMA" id="KLAYNHK"/>
<evidence type="ECO:0000313" key="6">
    <source>
        <dbReference type="EMBL" id="EJU02453.1"/>
    </source>
</evidence>
<sequence length="278" mass="30200">MAPTEKKPFNVLVTGFGPFRSYAHNPSWLGVFPLHNTTHPTPSHTIHFICFRVPTSYATILALILPLYARPPQLPESQYPPTPGGTKAPYEPGDPVPQALPPPPEGGYDLVIHVGAGHAGHLALESQAHKTGYRIEDWEGQLPPVVSDFLPESAPTAAERGEMARLGLGGLFAQEGKGKRGFGTGYEQFPELLPAEGDVPSLVEYLKSCGLEHTLHSTDAGHYCCDFIYYCSLAESQRLGVGKGSKVQFMHIPPPGEPYESEQVSEAIRRIAEFYAGV</sequence>
<dbReference type="GeneID" id="63690131"/>
<evidence type="ECO:0000256" key="2">
    <source>
        <dbReference type="ARBA" id="ARBA00022670"/>
    </source>
</evidence>
<dbReference type="InterPro" id="IPR016125">
    <property type="entry name" value="Peptidase_C15-like"/>
</dbReference>
<accession>M5GDJ3</accession>